<dbReference type="Proteomes" id="UP000734854">
    <property type="component" value="Unassembled WGS sequence"/>
</dbReference>
<keyword evidence="3" id="KW-1185">Reference proteome</keyword>
<evidence type="ECO:0000313" key="3">
    <source>
        <dbReference type="Proteomes" id="UP000734854"/>
    </source>
</evidence>
<name>A0A8J5L9Q5_ZINOF</name>
<evidence type="ECO:0000256" key="1">
    <source>
        <dbReference type="SAM" id="Phobius"/>
    </source>
</evidence>
<evidence type="ECO:0008006" key="4">
    <source>
        <dbReference type="Google" id="ProtNLM"/>
    </source>
</evidence>
<dbReference type="EMBL" id="JACMSC010000010">
    <property type="protein sequence ID" value="KAG6505721.1"/>
    <property type="molecule type" value="Genomic_DNA"/>
</dbReference>
<dbReference type="PANTHER" id="PTHR43269:SF2">
    <property type="entry name" value="SODIUM_PROTON ANTIPORTER 1-RELATED"/>
    <property type="match status" value="1"/>
</dbReference>
<accession>A0A8J5L9Q5</accession>
<dbReference type="GO" id="GO:0006814">
    <property type="term" value="P:sodium ion transport"/>
    <property type="evidence" value="ECO:0007669"/>
    <property type="project" value="InterPro"/>
</dbReference>
<gene>
    <name evidence="2" type="ORF">ZIOFF_038086</name>
</gene>
<protein>
    <recommendedName>
        <fullName evidence="4">Na+/H+ antiporter</fullName>
    </recommendedName>
</protein>
<dbReference type="PANTHER" id="PTHR43269">
    <property type="entry name" value="SODIUM/PROTON ANTIPORTER 1-RELATED"/>
    <property type="match status" value="1"/>
</dbReference>
<dbReference type="GO" id="GO:0015297">
    <property type="term" value="F:antiporter activity"/>
    <property type="evidence" value="ECO:0007669"/>
    <property type="project" value="InterPro"/>
</dbReference>
<keyword evidence="1" id="KW-0812">Transmembrane</keyword>
<feature type="transmembrane region" description="Helical" evidence="1">
    <location>
        <begin position="30"/>
        <end position="57"/>
    </location>
</feature>
<dbReference type="InterPro" id="IPR045016">
    <property type="entry name" value="NhaD-like"/>
</dbReference>
<proteinExistence type="predicted"/>
<organism evidence="2 3">
    <name type="scientific">Zingiber officinale</name>
    <name type="common">Ginger</name>
    <name type="synonym">Amomum zingiber</name>
    <dbReference type="NCBI Taxonomy" id="94328"/>
    <lineage>
        <taxon>Eukaryota</taxon>
        <taxon>Viridiplantae</taxon>
        <taxon>Streptophyta</taxon>
        <taxon>Embryophyta</taxon>
        <taxon>Tracheophyta</taxon>
        <taxon>Spermatophyta</taxon>
        <taxon>Magnoliopsida</taxon>
        <taxon>Liliopsida</taxon>
        <taxon>Zingiberales</taxon>
        <taxon>Zingiberaceae</taxon>
        <taxon>Zingiber</taxon>
    </lineage>
</organism>
<keyword evidence="1" id="KW-0472">Membrane</keyword>
<keyword evidence="1" id="KW-1133">Transmembrane helix</keyword>
<dbReference type="AlphaFoldDB" id="A0A8J5L9Q5"/>
<reference evidence="2 3" key="1">
    <citation type="submission" date="2020-08" db="EMBL/GenBank/DDBJ databases">
        <title>Plant Genome Project.</title>
        <authorList>
            <person name="Zhang R.-G."/>
        </authorList>
    </citation>
    <scope>NUCLEOTIDE SEQUENCE [LARGE SCALE GENOMIC DNA]</scope>
    <source>
        <tissue evidence="2">Rhizome</tissue>
    </source>
</reference>
<sequence>MCICLCSLESAGVLRNLANYLDAHIPNVELIASAIGVVSAIIDNVPLVAATMGMYNLTSFPQDSEFWQLVAFCAGTGGSMLIIGSAAGVAYMGMEKVDFFWYLRKVSGFAFAGYTAGIVAYVAAHNLHLTLPTSLAELPFLSGF</sequence>
<evidence type="ECO:0000313" key="2">
    <source>
        <dbReference type="EMBL" id="KAG6505721.1"/>
    </source>
</evidence>
<comment type="caution">
    <text evidence="2">The sequence shown here is derived from an EMBL/GenBank/DDBJ whole genome shotgun (WGS) entry which is preliminary data.</text>
</comment>
<feature type="transmembrane region" description="Helical" evidence="1">
    <location>
        <begin position="69"/>
        <end position="94"/>
    </location>
</feature>
<feature type="transmembrane region" description="Helical" evidence="1">
    <location>
        <begin position="106"/>
        <end position="124"/>
    </location>
</feature>